<reference evidence="3" key="1">
    <citation type="submission" date="2023-04" db="EMBL/GenBank/DDBJ databases">
        <title>Comparative genomic analysis of Cohnella hashimotonis sp. nov., isolated from the International Space Station.</title>
        <authorList>
            <person name="Venkateswaran K."/>
            <person name="Simpson A."/>
        </authorList>
    </citation>
    <scope>NUCLEOTIDE SEQUENCE</scope>
    <source>
        <strain evidence="3">F6_2S_P_1</strain>
    </source>
</reference>
<evidence type="ECO:0000256" key="1">
    <source>
        <dbReference type="ARBA" id="ARBA00022801"/>
    </source>
</evidence>
<evidence type="ECO:0000313" key="4">
    <source>
        <dbReference type="Proteomes" id="UP001161691"/>
    </source>
</evidence>
<name>A0ABT6TJD1_9BACL</name>
<dbReference type="InterPro" id="IPR013780">
    <property type="entry name" value="Glyco_hydro_b"/>
</dbReference>
<dbReference type="SUPFAM" id="SSF49265">
    <property type="entry name" value="Fibronectin type III"/>
    <property type="match status" value="1"/>
</dbReference>
<accession>A0ABT6TJD1</accession>
<protein>
    <recommendedName>
        <fullName evidence="2">Fibronectin type-III domain-containing protein</fullName>
    </recommendedName>
</protein>
<dbReference type="InterPro" id="IPR003961">
    <property type="entry name" value="FN3_dom"/>
</dbReference>
<organism evidence="3 4">
    <name type="scientific">Cohnella hashimotonis</name>
    <dbReference type="NCBI Taxonomy" id="2826895"/>
    <lineage>
        <taxon>Bacteria</taxon>
        <taxon>Bacillati</taxon>
        <taxon>Bacillota</taxon>
        <taxon>Bacilli</taxon>
        <taxon>Bacillales</taxon>
        <taxon>Paenibacillaceae</taxon>
        <taxon>Cohnella</taxon>
    </lineage>
</organism>
<proteinExistence type="predicted"/>
<dbReference type="SUPFAM" id="SSF51011">
    <property type="entry name" value="Glycosyl hydrolase domain"/>
    <property type="match status" value="1"/>
</dbReference>
<dbReference type="InterPro" id="IPR036116">
    <property type="entry name" value="FN3_sf"/>
</dbReference>
<dbReference type="PROSITE" id="PS50853">
    <property type="entry name" value="FN3"/>
    <property type="match status" value="1"/>
</dbReference>
<evidence type="ECO:0000259" key="2">
    <source>
        <dbReference type="PROSITE" id="PS50853"/>
    </source>
</evidence>
<dbReference type="RefSeq" id="WP_282909497.1">
    <property type="nucleotide sequence ID" value="NZ_JAGRPV010000001.1"/>
</dbReference>
<dbReference type="InterPro" id="IPR013783">
    <property type="entry name" value="Ig-like_fold"/>
</dbReference>
<keyword evidence="1" id="KW-0378">Hydrolase</keyword>
<dbReference type="Gene3D" id="3.20.20.80">
    <property type="entry name" value="Glycosidases"/>
    <property type="match status" value="1"/>
</dbReference>
<dbReference type="Gene3D" id="2.60.120.260">
    <property type="entry name" value="Galactose-binding domain-like"/>
    <property type="match status" value="3"/>
</dbReference>
<dbReference type="InterPro" id="IPR017853">
    <property type="entry name" value="GH"/>
</dbReference>
<dbReference type="Gene3D" id="2.60.40.1180">
    <property type="entry name" value="Golgi alpha-mannosidase II"/>
    <property type="match status" value="1"/>
</dbReference>
<gene>
    <name evidence="3" type="ORF">KB449_16945</name>
</gene>
<dbReference type="InterPro" id="IPR008979">
    <property type="entry name" value="Galactose-bd-like_sf"/>
</dbReference>
<dbReference type="Proteomes" id="UP001161691">
    <property type="component" value="Unassembled WGS sequence"/>
</dbReference>
<dbReference type="Gene3D" id="2.60.40.10">
    <property type="entry name" value="Immunoglobulins"/>
    <property type="match status" value="1"/>
</dbReference>
<comment type="caution">
    <text evidence="3">The sequence shown here is derived from an EMBL/GenBank/DDBJ whole genome shotgun (WGS) entry which is preliminary data.</text>
</comment>
<dbReference type="SUPFAM" id="SSF49785">
    <property type="entry name" value="Galactose-binding domain-like"/>
    <property type="match status" value="3"/>
</dbReference>
<evidence type="ECO:0000313" key="3">
    <source>
        <dbReference type="EMBL" id="MDI4646666.1"/>
    </source>
</evidence>
<dbReference type="InterPro" id="IPR003305">
    <property type="entry name" value="CenC_carb-bd"/>
</dbReference>
<keyword evidence="4" id="KW-1185">Reference proteome</keyword>
<dbReference type="SUPFAM" id="SSF51445">
    <property type="entry name" value="(Trans)glycosidases"/>
    <property type="match status" value="1"/>
</dbReference>
<sequence length="1292" mass="137761">MSGMWLKRLGIGAAGLAAVALGALLLRPEPTYAAINVNVSLNNATPAFSGTVVGIGGQTDPFMFFPHEQIRGVSDDDFAVLMSRIKKGGISFVRMWIQVDWWEPVNDNGDSNTMNDAGFAWNSTEMTSLKRYLSALKDAGVDVELNTMINDPSKLYPWLLWDNWGDALPADDKRPEFAESMAALVKHLVVTEGYTNVKFLSLYNEPENIITVPPGKDRLGYYKQVYQDVANRLSAEGLSSAINLSGIEVGFLDTLGQPWFESFTQTMGDYMDAYTTHAGPSVSQLMDGSFSDRVASWTAMKNTNDANGSVKPFMFTEMGALETRSVALDGLHFASEIADGLRNGVAGFSKWRLYDDWYSALVGANQTMTGSGDYGWGAINGKQEHYTPKPAYYAMSLMAKFVPKGSTTYTTASSNPLVVPAVVSAPGGKHTVAVVNWSSEPASVSFALQSALSTTFKVYKYDESQQLDGLGKFPASIGTKNVSGTAFSDTIPPRTLYVYTDIPDATAPAQVTGATASAAAKTATVTWTANADADLAYYKVYRSEIAGFTPTEANLIDEVWIQTGAAPVYHDRNVAPGRTYYYKVAAADTSENVGAASAQASAAVPQESFGNALTLTNSATGQYYEVASTYDGGYKYRVSKASGGGLYVEDADGTSWTNIAGGGFTYPIVYKYDSGAFAEQLANGGMESGASAPDGWSNWTSGGGTLSWDSSVSHTGGRSLKVMNTANTQNSTWLQAIPNVTPGTNFEFGYWMKLENVSLIGYEGQGASAVIVFKDAAGNQIASTGELDSKKDTHNWFYNNISAKAPEGTDSVLIQLRIYGSAGTAWFDDVSLVKSGTKVIPDLTNGPTSVTANDLAASHKQIVTAQGNETLTYDFYPDRIEMKVTGPQAGGYLIEEAGYPYKYSGRALWPDGTVGDLASIGLWKSAQKTAVSVALQQFNTPYQIKYAFGAAKPVSIQNGYRIRGYYPRFQVNSGEVYTITFPKTNMGANAGMEAGTGTAAPAGWSNWTGGTGAFSWDGTTAHTGSKSVKIVNATTANSAWLQVVANPEYNKELNVSGWVKTSGVAGANGAMIAIEARDASGTILAEQWTPVVTGTQDWTKVSVRFTPPAGTVSLNIGGRLWTAAGTAWFDDIVVAPADNGANNPGAETGAAAPEGWNTWTTAGAPFSWDSAERHSGGRSLKIVNGGAAFSSWNQLLPSVARGGEYEFGGWVKTSAIAGAGGAAIAVSAKDFDGIIVQEARTSYATGSNGWTYVSGKIVLPPNTEYVYLESRVWNASGTAWFDDVTFKLVRNR</sequence>
<feature type="domain" description="Fibronectin type-III" evidence="2">
    <location>
        <begin position="507"/>
        <end position="607"/>
    </location>
</feature>
<dbReference type="EMBL" id="JAGRPV010000001">
    <property type="protein sequence ID" value="MDI4646666.1"/>
    <property type="molecule type" value="Genomic_DNA"/>
</dbReference>
<dbReference type="Pfam" id="PF02018">
    <property type="entry name" value="CBM_4_9"/>
    <property type="match status" value="2"/>
</dbReference>